<dbReference type="SMART" id="SM00409">
    <property type="entry name" value="IG"/>
    <property type="match status" value="1"/>
</dbReference>
<keyword evidence="2" id="KW-0472">Membrane</keyword>
<dbReference type="OrthoDB" id="6139589at2759"/>
<feature type="domain" description="Ig-like" evidence="6">
    <location>
        <begin position="1"/>
        <end position="78"/>
    </location>
</feature>
<dbReference type="AlphaFoldDB" id="A0A8S3QAY2"/>
<keyword evidence="4" id="KW-0325">Glycoprotein</keyword>
<dbReference type="InterPro" id="IPR007110">
    <property type="entry name" value="Ig-like_dom"/>
</dbReference>
<dbReference type="PANTHER" id="PTHR11640:SF31">
    <property type="entry name" value="IRREGULAR CHIASM C-ROUGHEST PROTEIN-RELATED"/>
    <property type="match status" value="1"/>
</dbReference>
<evidence type="ECO:0000256" key="5">
    <source>
        <dbReference type="ARBA" id="ARBA00023319"/>
    </source>
</evidence>
<gene>
    <name evidence="7" type="ORF">MEDL_7757</name>
</gene>
<keyword evidence="5" id="KW-0393">Immunoglobulin domain</keyword>
<comment type="subcellular location">
    <subcellularLocation>
        <location evidence="1">Membrane</location>
        <topology evidence="1">Single-pass type I membrane protein</topology>
    </subcellularLocation>
</comment>
<feature type="domain" description="Ig-like" evidence="6">
    <location>
        <begin position="91"/>
        <end position="133"/>
    </location>
</feature>
<dbReference type="GO" id="GO:0005911">
    <property type="term" value="C:cell-cell junction"/>
    <property type="evidence" value="ECO:0007669"/>
    <property type="project" value="TreeGrafter"/>
</dbReference>
<evidence type="ECO:0000313" key="7">
    <source>
        <dbReference type="EMBL" id="CAG2192596.1"/>
    </source>
</evidence>
<dbReference type="EMBL" id="CAJPWZ010000417">
    <property type="protein sequence ID" value="CAG2192596.1"/>
    <property type="molecule type" value="Genomic_DNA"/>
</dbReference>
<sequence length="159" mass="17862">MSTQTLTEGNKLIISCIGQSYPNITNHDVKWTKHNNETFNRVGVQLVIDNVNRVDNGTFVCSVFLQLTPSVGQSVNVTGRTTVEVDILYRPDVTISPFRDSYKVIENTTNLDLTCNVTDANPAVTSYRWYKDGVKVSTAATYFIPRFTDIIQEVIHVMP</sequence>
<dbReference type="Gene3D" id="2.60.40.10">
    <property type="entry name" value="Immunoglobulins"/>
    <property type="match status" value="2"/>
</dbReference>
<accession>A0A8S3QAY2</accession>
<evidence type="ECO:0000256" key="2">
    <source>
        <dbReference type="ARBA" id="ARBA00023136"/>
    </source>
</evidence>
<dbReference type="GO" id="GO:0050839">
    <property type="term" value="F:cell adhesion molecule binding"/>
    <property type="evidence" value="ECO:0007669"/>
    <property type="project" value="TreeGrafter"/>
</dbReference>
<evidence type="ECO:0000313" key="8">
    <source>
        <dbReference type="Proteomes" id="UP000683360"/>
    </source>
</evidence>
<name>A0A8S3QAY2_MYTED</name>
<evidence type="ECO:0000256" key="1">
    <source>
        <dbReference type="ARBA" id="ARBA00004479"/>
    </source>
</evidence>
<organism evidence="7 8">
    <name type="scientific">Mytilus edulis</name>
    <name type="common">Blue mussel</name>
    <dbReference type="NCBI Taxonomy" id="6550"/>
    <lineage>
        <taxon>Eukaryota</taxon>
        <taxon>Metazoa</taxon>
        <taxon>Spiralia</taxon>
        <taxon>Lophotrochozoa</taxon>
        <taxon>Mollusca</taxon>
        <taxon>Bivalvia</taxon>
        <taxon>Autobranchia</taxon>
        <taxon>Pteriomorphia</taxon>
        <taxon>Mytilida</taxon>
        <taxon>Mytiloidea</taxon>
        <taxon>Mytilidae</taxon>
        <taxon>Mytilinae</taxon>
        <taxon>Mytilus</taxon>
    </lineage>
</organism>
<proteinExistence type="predicted"/>
<dbReference type="InterPro" id="IPR036179">
    <property type="entry name" value="Ig-like_dom_sf"/>
</dbReference>
<dbReference type="SUPFAM" id="SSF48726">
    <property type="entry name" value="Immunoglobulin"/>
    <property type="match status" value="2"/>
</dbReference>
<keyword evidence="3" id="KW-1015">Disulfide bond</keyword>
<dbReference type="InterPro" id="IPR051275">
    <property type="entry name" value="Cell_adhesion_signaling"/>
</dbReference>
<comment type="caution">
    <text evidence="7">The sequence shown here is derived from an EMBL/GenBank/DDBJ whole genome shotgun (WGS) entry which is preliminary data.</text>
</comment>
<dbReference type="InterPro" id="IPR003599">
    <property type="entry name" value="Ig_sub"/>
</dbReference>
<dbReference type="GO" id="GO:0005886">
    <property type="term" value="C:plasma membrane"/>
    <property type="evidence" value="ECO:0007669"/>
    <property type="project" value="TreeGrafter"/>
</dbReference>
<evidence type="ECO:0000256" key="3">
    <source>
        <dbReference type="ARBA" id="ARBA00023157"/>
    </source>
</evidence>
<dbReference type="PANTHER" id="PTHR11640">
    <property type="entry name" value="NEPHRIN"/>
    <property type="match status" value="1"/>
</dbReference>
<dbReference type="GO" id="GO:0098609">
    <property type="term" value="P:cell-cell adhesion"/>
    <property type="evidence" value="ECO:0007669"/>
    <property type="project" value="TreeGrafter"/>
</dbReference>
<dbReference type="PROSITE" id="PS50835">
    <property type="entry name" value="IG_LIKE"/>
    <property type="match status" value="2"/>
</dbReference>
<dbReference type="InterPro" id="IPR013783">
    <property type="entry name" value="Ig-like_fold"/>
</dbReference>
<evidence type="ECO:0000256" key="4">
    <source>
        <dbReference type="ARBA" id="ARBA00023180"/>
    </source>
</evidence>
<protein>
    <recommendedName>
        <fullName evidence="6">Ig-like domain-containing protein</fullName>
    </recommendedName>
</protein>
<keyword evidence="8" id="KW-1185">Reference proteome</keyword>
<dbReference type="Proteomes" id="UP000683360">
    <property type="component" value="Unassembled WGS sequence"/>
</dbReference>
<reference evidence="7" key="1">
    <citation type="submission" date="2021-03" db="EMBL/GenBank/DDBJ databases">
        <authorList>
            <person name="Bekaert M."/>
        </authorList>
    </citation>
    <scope>NUCLEOTIDE SEQUENCE</scope>
</reference>
<evidence type="ECO:0000259" key="6">
    <source>
        <dbReference type="PROSITE" id="PS50835"/>
    </source>
</evidence>